<dbReference type="PROSITE" id="PS50093">
    <property type="entry name" value="PKD"/>
    <property type="match status" value="1"/>
</dbReference>
<dbReference type="InterPro" id="IPR022409">
    <property type="entry name" value="PKD/Chitinase_dom"/>
</dbReference>
<proteinExistence type="predicted"/>
<organism evidence="3 4">
    <name type="scientific">Bipolaricaulis sibiricus</name>
    <dbReference type="NCBI Taxonomy" id="2501609"/>
    <lineage>
        <taxon>Bacteria</taxon>
        <taxon>Candidatus Bipolaricaulota</taxon>
        <taxon>Candidatus Bipolaricaulia</taxon>
        <taxon>Candidatus Bipolaricaulales</taxon>
        <taxon>Candidatus Bipolaricaulaceae</taxon>
        <taxon>Candidatus Bipolaricaulis</taxon>
    </lineage>
</organism>
<gene>
    <name evidence="3" type="ORF">BIP78_1037</name>
</gene>
<accession>A0A410FUU2</accession>
<reference evidence="4" key="1">
    <citation type="submission" date="2018-12" db="EMBL/GenBank/DDBJ databases">
        <title>Complete genome sequence of an uncultured bacterium of the candidate phylum Bipolaricaulota.</title>
        <authorList>
            <person name="Kadnikov V.V."/>
            <person name="Mardanov A.V."/>
            <person name="Beletsky A.V."/>
            <person name="Frank Y.A."/>
            <person name="Karnachuk O.V."/>
            <person name="Ravin N.V."/>
        </authorList>
    </citation>
    <scope>NUCLEOTIDE SEQUENCE [LARGE SCALE GENOMIC DNA]</scope>
</reference>
<evidence type="ECO:0000259" key="2">
    <source>
        <dbReference type="PROSITE" id="PS50093"/>
    </source>
</evidence>
<feature type="chain" id="PRO_5019151767" description="PKD domain-containing protein" evidence="1">
    <location>
        <begin position="22"/>
        <end position="738"/>
    </location>
</feature>
<feature type="signal peptide" evidence="1">
    <location>
        <begin position="1"/>
        <end position="21"/>
    </location>
</feature>
<dbReference type="InterPro" id="IPR000601">
    <property type="entry name" value="PKD_dom"/>
</dbReference>
<keyword evidence="1" id="KW-0732">Signal</keyword>
<dbReference type="SUPFAM" id="SSF49299">
    <property type="entry name" value="PKD domain"/>
    <property type="match status" value="1"/>
</dbReference>
<dbReference type="EMBL" id="CP034928">
    <property type="protein sequence ID" value="QAA76803.1"/>
    <property type="molecule type" value="Genomic_DNA"/>
</dbReference>
<name>A0A410FUU2_BIPS1</name>
<dbReference type="CDD" id="cd00146">
    <property type="entry name" value="PKD"/>
    <property type="match status" value="1"/>
</dbReference>
<dbReference type="AlphaFoldDB" id="A0A410FUU2"/>
<dbReference type="Gene3D" id="2.60.40.10">
    <property type="entry name" value="Immunoglobulins"/>
    <property type="match status" value="1"/>
</dbReference>
<evidence type="ECO:0000256" key="1">
    <source>
        <dbReference type="SAM" id="SignalP"/>
    </source>
</evidence>
<evidence type="ECO:0000313" key="4">
    <source>
        <dbReference type="Proteomes" id="UP000287233"/>
    </source>
</evidence>
<dbReference type="Pfam" id="PF18911">
    <property type="entry name" value="PKD_4"/>
    <property type="match status" value="1"/>
</dbReference>
<dbReference type="InterPro" id="IPR035986">
    <property type="entry name" value="PKD_dom_sf"/>
</dbReference>
<dbReference type="KEGG" id="bih:BIP78_1037"/>
<protein>
    <recommendedName>
        <fullName evidence="2">PKD domain-containing protein</fullName>
    </recommendedName>
</protein>
<dbReference type="SMART" id="SM00089">
    <property type="entry name" value="PKD"/>
    <property type="match status" value="1"/>
</dbReference>
<evidence type="ECO:0000313" key="3">
    <source>
        <dbReference type="EMBL" id="QAA76803.1"/>
    </source>
</evidence>
<sequence length="738" mass="80702">MLRKTSLWFLVSLVVAVPLSAQGYFQVTQGAVKAAIPPIAGARTAAEFYAYDSGQSRSNMDDRFPETGNLVMFLYREPSTLNLYLMFIVNKANTGTGGSLRLTIQDFPAGADWVVKDDDGFPLFAIFLPELNDEYVRTNSEYQVLWTWVANNTDGGVFGPLGDEFKITVTPGAMSGVQRIVFKSGNINAPTRLELNTTDPIVIQGMKNQPPIANLVVSPAAPRARQQVKFDASGSRDPDGTIVRYRWDFNGDGVVDLESTEPVVQYAYLAGGSYTVRLTVVDNVGMEGTFTLPLYVSPVTVTAVRSISTTTALPGYTFRVQVRIHTDQDLAGAGLDENPPVGWEITPVANGGAIFKRAEVQWVFLEPIKAGTERVIIYDVTVPRVELLASIRLPQQFCITGTFQAKAPDFEFEVAGESCFLVNDCLSILEAVAHLVPASMPGEEDRIDLRLSEAITMEQLERATELWRTDRPVVKTCGERISLSMLKLIAAYAISCTAIDQPLPTMPPANLQARRWIITPIPCEGVVIGFYDSAGNVVGNRFTVKVEITTDRDVYGVGLDEDLPIGWRVTPIQNDGFVYKPGVDQWAFTGVLKAGQTKTIIYQVEVPPTVTVETTPPDPCKILSTALIAGRADSGHPCIEVEVTGANRVDLTDCLNVIVAISRWDVARDTIDLSLSDKITFPQVQRAIAFWLEGTKVPRTCAPGVVDYETMKMIIALWITGTPICEALPGRAPGICDR</sequence>
<dbReference type="Proteomes" id="UP000287233">
    <property type="component" value="Chromosome"/>
</dbReference>
<feature type="domain" description="PKD" evidence="2">
    <location>
        <begin position="211"/>
        <end position="296"/>
    </location>
</feature>
<dbReference type="InterPro" id="IPR013783">
    <property type="entry name" value="Ig-like_fold"/>
</dbReference>